<dbReference type="PANTHER" id="PTHR43080:SF29">
    <property type="entry name" value="OS02G0818000 PROTEIN"/>
    <property type="match status" value="1"/>
</dbReference>
<dbReference type="PROSITE" id="PS51371">
    <property type="entry name" value="CBS"/>
    <property type="match status" value="4"/>
</dbReference>
<evidence type="ECO:0000259" key="3">
    <source>
        <dbReference type="PROSITE" id="PS51371"/>
    </source>
</evidence>
<sequence>MKIEEIMNDEVIVVRENDSISRARNLMLKNDISHLPVINEDEELVGILSETDIASLLKIGGPAWKRRPIDNILVKRIMTKNPVTVSPNEDIKDAADLMLRKDISALPVVEDGKILGIVTKTDLVRIYSEKFKGRYKVADLMSKDVVTVNENTTLSHVAKLLDKNNISRVVVTAGKEPIGIITATDILFAKLDKPSTGVATEKIFFVRVRPYKKKKRVRLISTLTAGDIMTDDLITINQDFDLSKAAKIMIKNKIGSLPVIDDDGKLVGIVTKTDIIRAI</sequence>
<evidence type="ECO:0000256" key="2">
    <source>
        <dbReference type="PROSITE-ProRule" id="PRU00703"/>
    </source>
</evidence>
<dbReference type="STRING" id="523846.Mfer_0239"/>
<dbReference type="AlphaFoldDB" id="E3GXL0"/>
<dbReference type="Gene3D" id="3.10.580.10">
    <property type="entry name" value="CBS-domain"/>
    <property type="match status" value="2"/>
</dbReference>
<dbReference type="EMBL" id="CP002278">
    <property type="protein sequence ID" value="ADP77042.1"/>
    <property type="molecule type" value="Genomic_DNA"/>
</dbReference>
<reference evidence="4 5" key="1">
    <citation type="journal article" date="2010" name="Stand. Genomic Sci.">
        <title>Complete genome sequence of Methanothermus fervidus type strain (V24S).</title>
        <authorList>
            <person name="Anderson I."/>
            <person name="Djao O.D."/>
            <person name="Misra M."/>
            <person name="Chertkov O."/>
            <person name="Nolan M."/>
            <person name="Lucas S."/>
            <person name="Lapidus A."/>
            <person name="Del Rio T.G."/>
            <person name="Tice H."/>
            <person name="Cheng J.F."/>
            <person name="Tapia R."/>
            <person name="Han C."/>
            <person name="Goodwin L."/>
            <person name="Pitluck S."/>
            <person name="Liolios K."/>
            <person name="Ivanova N."/>
            <person name="Mavromatis K."/>
            <person name="Mikhailova N."/>
            <person name="Pati A."/>
            <person name="Brambilla E."/>
            <person name="Chen A."/>
            <person name="Palaniappan K."/>
            <person name="Land M."/>
            <person name="Hauser L."/>
            <person name="Chang Y.J."/>
            <person name="Jeffries C.D."/>
            <person name="Sikorski J."/>
            <person name="Spring S."/>
            <person name="Rohde M."/>
            <person name="Eichinger K."/>
            <person name="Huber H."/>
            <person name="Wirth R."/>
            <person name="Goker M."/>
            <person name="Detter J.C."/>
            <person name="Woyke T."/>
            <person name="Bristow J."/>
            <person name="Eisen J.A."/>
            <person name="Markowitz V."/>
            <person name="Hugenholtz P."/>
            <person name="Klenk H.P."/>
            <person name="Kyrpides N.C."/>
        </authorList>
    </citation>
    <scope>NUCLEOTIDE SEQUENCE [LARGE SCALE GENOMIC DNA]</scope>
    <source>
        <strain evidence="5">ATCC 43054 / DSM 2088 / JCM 10308 / V24 S</strain>
    </source>
</reference>
<keyword evidence="1 2" id="KW-0129">CBS domain</keyword>
<evidence type="ECO:0000313" key="4">
    <source>
        <dbReference type="EMBL" id="ADP77042.1"/>
    </source>
</evidence>
<evidence type="ECO:0000256" key="1">
    <source>
        <dbReference type="ARBA" id="ARBA00023122"/>
    </source>
</evidence>
<dbReference type="InterPro" id="IPR046342">
    <property type="entry name" value="CBS_dom_sf"/>
</dbReference>
<dbReference type="SUPFAM" id="SSF54631">
    <property type="entry name" value="CBS-domain pair"/>
    <property type="match status" value="2"/>
</dbReference>
<gene>
    <name evidence="4" type="ordered locus">Mfer_0239</name>
</gene>
<dbReference type="PANTHER" id="PTHR43080">
    <property type="entry name" value="CBS DOMAIN-CONTAINING PROTEIN CBSX3, MITOCHONDRIAL"/>
    <property type="match status" value="1"/>
</dbReference>
<feature type="domain" description="CBS" evidence="3">
    <location>
        <begin position="141"/>
        <end position="198"/>
    </location>
</feature>
<evidence type="ECO:0000313" key="5">
    <source>
        <dbReference type="Proteomes" id="UP000002315"/>
    </source>
</evidence>
<dbReference type="InterPro" id="IPR000644">
    <property type="entry name" value="CBS_dom"/>
</dbReference>
<dbReference type="HOGENOM" id="CLU_076812_2_1_2"/>
<proteinExistence type="predicted"/>
<dbReference type="SMART" id="SM00116">
    <property type="entry name" value="CBS"/>
    <property type="match status" value="4"/>
</dbReference>
<keyword evidence="5" id="KW-1185">Reference proteome</keyword>
<accession>E3GXL0</accession>
<dbReference type="KEGG" id="mfv:Mfer_0239"/>
<feature type="domain" description="CBS" evidence="3">
    <location>
        <begin position="7"/>
        <end position="63"/>
    </location>
</feature>
<dbReference type="CDD" id="cd04584">
    <property type="entry name" value="CBS_pair_AcuB_like"/>
    <property type="match status" value="2"/>
</dbReference>
<dbReference type="Proteomes" id="UP000002315">
    <property type="component" value="Chromosome"/>
</dbReference>
<feature type="domain" description="CBS" evidence="3">
    <location>
        <begin position="229"/>
        <end position="279"/>
    </location>
</feature>
<dbReference type="OrthoDB" id="8919at2157"/>
<name>E3GXL0_METFV</name>
<organism evidence="4 5">
    <name type="scientific">Methanothermus fervidus (strain ATCC 43054 / DSM 2088 / JCM 10308 / V24 S)</name>
    <dbReference type="NCBI Taxonomy" id="523846"/>
    <lineage>
        <taxon>Archaea</taxon>
        <taxon>Methanobacteriati</taxon>
        <taxon>Methanobacteriota</taxon>
        <taxon>Methanomada group</taxon>
        <taxon>Methanobacteria</taxon>
        <taxon>Methanobacteriales</taxon>
        <taxon>Methanothermaceae</taxon>
        <taxon>Methanothermus</taxon>
    </lineage>
</organism>
<dbReference type="Pfam" id="PF00571">
    <property type="entry name" value="CBS"/>
    <property type="match status" value="4"/>
</dbReference>
<dbReference type="InterPro" id="IPR051257">
    <property type="entry name" value="Diverse_CBS-Domain"/>
</dbReference>
<protein>
    <submittedName>
        <fullName evidence="4">Putative signal transduction protein with CBS domains</fullName>
    </submittedName>
</protein>
<feature type="domain" description="CBS" evidence="3">
    <location>
        <begin position="78"/>
        <end position="137"/>
    </location>
</feature>